<dbReference type="GO" id="GO:0006310">
    <property type="term" value="P:DNA recombination"/>
    <property type="evidence" value="ECO:0007669"/>
    <property type="project" value="UniProtKB-KW"/>
</dbReference>
<evidence type="ECO:0000313" key="7">
    <source>
        <dbReference type="EMBL" id="NIK57929.1"/>
    </source>
</evidence>
<keyword evidence="2" id="KW-0815">Transposition</keyword>
<evidence type="ECO:0000313" key="8">
    <source>
        <dbReference type="Proteomes" id="UP000555407"/>
    </source>
</evidence>
<dbReference type="GO" id="GO:0003677">
    <property type="term" value="F:DNA binding"/>
    <property type="evidence" value="ECO:0007669"/>
    <property type="project" value="UniProtKB-KW"/>
</dbReference>
<dbReference type="GO" id="GO:0032196">
    <property type="term" value="P:transposition"/>
    <property type="evidence" value="ECO:0007669"/>
    <property type="project" value="UniProtKB-KW"/>
</dbReference>
<dbReference type="EMBL" id="JAASRO010000001">
    <property type="protein sequence ID" value="NIK57929.1"/>
    <property type="molecule type" value="Genomic_DNA"/>
</dbReference>
<evidence type="ECO:0000256" key="4">
    <source>
        <dbReference type="ARBA" id="ARBA00023172"/>
    </source>
</evidence>
<reference evidence="7 8" key="1">
    <citation type="submission" date="2020-03" db="EMBL/GenBank/DDBJ databases">
        <title>Sequencing the genomes of 1000 actinobacteria strains.</title>
        <authorList>
            <person name="Klenk H.-P."/>
        </authorList>
    </citation>
    <scope>NUCLEOTIDE SEQUENCE [LARGE SCALE GENOMIC DNA]</scope>
    <source>
        <strain evidence="7 8">DSM 45490</strain>
    </source>
</reference>
<evidence type="ECO:0000256" key="1">
    <source>
        <dbReference type="ARBA" id="ARBA00008761"/>
    </source>
</evidence>
<organism evidence="7 8">
    <name type="scientific">Kribbella shirazensis</name>
    <dbReference type="NCBI Taxonomy" id="1105143"/>
    <lineage>
        <taxon>Bacteria</taxon>
        <taxon>Bacillati</taxon>
        <taxon>Actinomycetota</taxon>
        <taxon>Actinomycetes</taxon>
        <taxon>Propionibacteriales</taxon>
        <taxon>Kribbellaceae</taxon>
        <taxon>Kribbella</taxon>
    </lineage>
</organism>
<gene>
    <name evidence="7" type="ORF">BJY22_003646</name>
</gene>
<feature type="domain" description="Cas12f1-like TNB" evidence="6">
    <location>
        <begin position="267"/>
        <end position="330"/>
    </location>
</feature>
<dbReference type="AlphaFoldDB" id="A0A7X5VBF5"/>
<evidence type="ECO:0000259" key="6">
    <source>
        <dbReference type="Pfam" id="PF07282"/>
    </source>
</evidence>
<proteinExistence type="inferred from homology"/>
<name>A0A7X5VBF5_9ACTN</name>
<evidence type="ECO:0000256" key="2">
    <source>
        <dbReference type="ARBA" id="ARBA00022578"/>
    </source>
</evidence>
<accession>A0A7X5VBF5</accession>
<comment type="caution">
    <text evidence="7">The sequence shown here is derived from an EMBL/GenBank/DDBJ whole genome shotgun (WGS) entry which is preliminary data.</text>
</comment>
<sequence length="358" mass="39729">MWSAGRRSYPPRYVQQARQLTEARAASEWLRAGSQTVQQQALRDFDQAVTNFYGGTHRRPTWRKAGIHEGFRIVGPQAGRVEKLNRKWARVLVPKVGWVKFRLSGPLPDAKSYRVSRDRSGRWHIAFAVVPEPIPGPGTGEVVGVDLGVTVSAALSTGEKLAVPTLTRGEKARLRKLQQRLSRARSGSNRRSRTKAAIARLKARKADRRKDWVEQISTRLAREFDVIRVEDLRIVQMTRSAKGTVDNPGSRVRQKAGLNRGILASGWGRLVQRLEHKAAGRVEKIPAAYTSQTCSRCGTRDREARESQAVFRCRSCNYTTNADVNAAVNIAAGRAVNARGATAVPVAEKREPQLPTSA</sequence>
<feature type="domain" description="Probable transposase IS891/IS1136/IS1341" evidence="5">
    <location>
        <begin position="130"/>
        <end position="240"/>
    </location>
</feature>
<dbReference type="InterPro" id="IPR001959">
    <property type="entry name" value="Transposase"/>
</dbReference>
<dbReference type="Pfam" id="PF01385">
    <property type="entry name" value="OrfB_IS605"/>
    <property type="match status" value="1"/>
</dbReference>
<dbReference type="NCBIfam" id="NF040570">
    <property type="entry name" value="guided_TnpB"/>
    <property type="match status" value="1"/>
</dbReference>
<comment type="similarity">
    <text evidence="1">In the C-terminal section; belongs to the transposase 35 family.</text>
</comment>
<dbReference type="InterPro" id="IPR010095">
    <property type="entry name" value="Cas12f1-like_TNB"/>
</dbReference>
<keyword evidence="8" id="KW-1185">Reference proteome</keyword>
<keyword evidence="4" id="KW-0233">DNA recombination</keyword>
<evidence type="ECO:0000256" key="3">
    <source>
        <dbReference type="ARBA" id="ARBA00023125"/>
    </source>
</evidence>
<keyword evidence="3" id="KW-0238">DNA-binding</keyword>
<dbReference type="Proteomes" id="UP000555407">
    <property type="component" value="Unassembled WGS sequence"/>
</dbReference>
<evidence type="ECO:0000259" key="5">
    <source>
        <dbReference type="Pfam" id="PF01385"/>
    </source>
</evidence>
<dbReference type="Pfam" id="PF07282">
    <property type="entry name" value="Cas12f1-like_TNB"/>
    <property type="match status" value="1"/>
</dbReference>
<protein>
    <submittedName>
        <fullName evidence="7">Transposase</fullName>
    </submittedName>
</protein>